<sequence>MVDDGLNQATKGYRKTEEGIRDALKDMRDRVDGLNLEEMSGGR</sequence>
<dbReference type="RefSeq" id="WP_281292254.1">
    <property type="nucleotide sequence ID" value="NZ_JOIJ01000007.1"/>
</dbReference>
<gene>
    <name evidence="1" type="ORF">JD82_02978</name>
</gene>
<comment type="caution">
    <text evidence="1">The sequence shown here is derived from an EMBL/GenBank/DDBJ whole genome shotgun (WGS) entry which is preliminary data.</text>
</comment>
<evidence type="ECO:0000313" key="2">
    <source>
        <dbReference type="Proteomes" id="UP000317303"/>
    </source>
</evidence>
<dbReference type="AlphaFoldDB" id="A0A660CFD7"/>
<reference evidence="1 2" key="1">
    <citation type="submission" date="2019-07" db="EMBL/GenBank/DDBJ databases">
        <title>R&amp;d 2014.</title>
        <authorList>
            <person name="Klenk H.-P."/>
        </authorList>
    </citation>
    <scope>NUCLEOTIDE SEQUENCE [LARGE SCALE GENOMIC DNA]</scope>
    <source>
        <strain evidence="1 2">DSM 43194</strain>
    </source>
</reference>
<proteinExistence type="predicted"/>
<organism evidence="1 2">
    <name type="scientific">Prauserella rugosa</name>
    <dbReference type="NCBI Taxonomy" id="43354"/>
    <lineage>
        <taxon>Bacteria</taxon>
        <taxon>Bacillati</taxon>
        <taxon>Actinomycetota</taxon>
        <taxon>Actinomycetes</taxon>
        <taxon>Pseudonocardiales</taxon>
        <taxon>Pseudonocardiaceae</taxon>
        <taxon>Prauserella</taxon>
    </lineage>
</organism>
<protein>
    <submittedName>
        <fullName evidence="1">Uncharacterized protein</fullName>
    </submittedName>
</protein>
<evidence type="ECO:0000313" key="1">
    <source>
        <dbReference type="EMBL" id="TWH21124.1"/>
    </source>
</evidence>
<dbReference type="Proteomes" id="UP000317303">
    <property type="component" value="Unassembled WGS sequence"/>
</dbReference>
<accession>A0A660CFD7</accession>
<dbReference type="EMBL" id="VLJV01000001">
    <property type="protein sequence ID" value="TWH21124.1"/>
    <property type="molecule type" value="Genomic_DNA"/>
</dbReference>
<keyword evidence="2" id="KW-1185">Reference proteome</keyword>
<name>A0A660CFD7_9PSEU</name>